<protein>
    <submittedName>
        <fullName evidence="2">Uncharacterized protein</fullName>
    </submittedName>
</protein>
<sequence length="129" mass="14776">MGFGKLVVIGLHLLINALLCLGRKKPGSDVLYQCIEYQTCNCNKPDRFESCYGYLTKTSQRWIVDKFNACSSKKLDYDGPGEGLRSLCSTEDKEFERCYNELLSHFKKRYMCLEAIVSFCEANPEGCMR</sequence>
<evidence type="ECO:0000313" key="3">
    <source>
        <dbReference type="Proteomes" id="UP001497382"/>
    </source>
</evidence>
<organism evidence="2 3">
    <name type="scientific">Larinioides sclopetarius</name>
    <dbReference type="NCBI Taxonomy" id="280406"/>
    <lineage>
        <taxon>Eukaryota</taxon>
        <taxon>Metazoa</taxon>
        <taxon>Ecdysozoa</taxon>
        <taxon>Arthropoda</taxon>
        <taxon>Chelicerata</taxon>
        <taxon>Arachnida</taxon>
        <taxon>Araneae</taxon>
        <taxon>Araneomorphae</taxon>
        <taxon>Entelegynae</taxon>
        <taxon>Araneoidea</taxon>
        <taxon>Araneidae</taxon>
        <taxon>Larinioides</taxon>
    </lineage>
</organism>
<dbReference type="Proteomes" id="UP001497382">
    <property type="component" value="Unassembled WGS sequence"/>
</dbReference>
<reference evidence="2 3" key="1">
    <citation type="submission" date="2024-04" db="EMBL/GenBank/DDBJ databases">
        <authorList>
            <person name="Rising A."/>
            <person name="Reimegard J."/>
            <person name="Sonavane S."/>
            <person name="Akerstrom W."/>
            <person name="Nylinder S."/>
            <person name="Hedman E."/>
            <person name="Kallberg Y."/>
        </authorList>
    </citation>
    <scope>NUCLEOTIDE SEQUENCE [LARGE SCALE GENOMIC DNA]</scope>
</reference>
<accession>A0AAV2ADS5</accession>
<keyword evidence="3" id="KW-1185">Reference proteome</keyword>
<dbReference type="EMBL" id="CAXIEN010000141">
    <property type="protein sequence ID" value="CAL1281194.1"/>
    <property type="molecule type" value="Genomic_DNA"/>
</dbReference>
<proteinExistence type="predicted"/>
<name>A0AAV2ADS5_9ARAC</name>
<evidence type="ECO:0000313" key="2">
    <source>
        <dbReference type="EMBL" id="CAL1281194.1"/>
    </source>
</evidence>
<dbReference type="AlphaFoldDB" id="A0AAV2ADS5"/>
<keyword evidence="1" id="KW-0732">Signal</keyword>
<gene>
    <name evidence="2" type="ORF">LARSCL_LOCUS11432</name>
</gene>
<feature type="signal peptide" evidence="1">
    <location>
        <begin position="1"/>
        <end position="22"/>
    </location>
</feature>
<evidence type="ECO:0000256" key="1">
    <source>
        <dbReference type="SAM" id="SignalP"/>
    </source>
</evidence>
<feature type="chain" id="PRO_5043449588" evidence="1">
    <location>
        <begin position="23"/>
        <end position="129"/>
    </location>
</feature>
<comment type="caution">
    <text evidence="2">The sequence shown here is derived from an EMBL/GenBank/DDBJ whole genome shotgun (WGS) entry which is preliminary data.</text>
</comment>